<dbReference type="SUPFAM" id="SSF46689">
    <property type="entry name" value="Homeodomain-like"/>
    <property type="match status" value="1"/>
</dbReference>
<proteinExistence type="predicted"/>
<keyword evidence="1" id="KW-0805">Transcription regulation</keyword>
<evidence type="ECO:0000313" key="7">
    <source>
        <dbReference type="Proteomes" id="UP000525298"/>
    </source>
</evidence>
<organism evidence="6 7">
    <name type="scientific">Desulfosalsimonas propionicica</name>
    <dbReference type="NCBI Taxonomy" id="332175"/>
    <lineage>
        <taxon>Bacteria</taxon>
        <taxon>Pseudomonadati</taxon>
        <taxon>Thermodesulfobacteriota</taxon>
        <taxon>Desulfobacteria</taxon>
        <taxon>Desulfobacterales</taxon>
        <taxon>Desulfosalsimonadaceae</taxon>
        <taxon>Desulfosalsimonas</taxon>
    </lineage>
</organism>
<dbReference type="InterPro" id="IPR036271">
    <property type="entry name" value="Tet_transcr_reg_TetR-rel_C_sf"/>
</dbReference>
<dbReference type="PANTHER" id="PTHR30055:SF234">
    <property type="entry name" value="HTH-TYPE TRANSCRIPTIONAL REGULATOR BETI"/>
    <property type="match status" value="1"/>
</dbReference>
<keyword evidence="3" id="KW-0804">Transcription</keyword>
<dbReference type="AlphaFoldDB" id="A0A7W0CCC8"/>
<dbReference type="SUPFAM" id="SSF48498">
    <property type="entry name" value="Tetracyclin repressor-like, C-terminal domain"/>
    <property type="match status" value="1"/>
</dbReference>
<dbReference type="PRINTS" id="PR00455">
    <property type="entry name" value="HTHTETR"/>
</dbReference>
<dbReference type="GO" id="GO:0000976">
    <property type="term" value="F:transcription cis-regulatory region binding"/>
    <property type="evidence" value="ECO:0007669"/>
    <property type="project" value="TreeGrafter"/>
</dbReference>
<evidence type="ECO:0000313" key="6">
    <source>
        <dbReference type="EMBL" id="MBA2883126.1"/>
    </source>
</evidence>
<name>A0A7W0CCC8_9BACT</name>
<gene>
    <name evidence="6" type="ORF">HNR65_003487</name>
</gene>
<dbReference type="PROSITE" id="PS01081">
    <property type="entry name" value="HTH_TETR_1"/>
    <property type="match status" value="1"/>
</dbReference>
<feature type="DNA-binding region" description="H-T-H motif" evidence="4">
    <location>
        <begin position="30"/>
        <end position="49"/>
    </location>
</feature>
<sequence>MKTLTTKDRQRQVLDTALVLFYNSGYFNTSVHDIQRAADVSIGSIYHHFGNKQGVARALYHDLAGRMTDAVFRIMEENAGLYQRGRAFVDHLFAMAETAPAAMHYILYARHREFMPGEKSICSSKPFEGVQQMVGQAMDQGEIRKLNPVIASAALFGGAIRLIHLRLDGVFESPLPGYAAETWQCAWRCVALP</sequence>
<dbReference type="RefSeq" id="WP_181552741.1">
    <property type="nucleotide sequence ID" value="NZ_JACDUS010000017.1"/>
</dbReference>
<dbReference type="InterPro" id="IPR050109">
    <property type="entry name" value="HTH-type_TetR-like_transc_reg"/>
</dbReference>
<keyword evidence="7" id="KW-1185">Reference proteome</keyword>
<evidence type="ECO:0000256" key="1">
    <source>
        <dbReference type="ARBA" id="ARBA00023015"/>
    </source>
</evidence>
<dbReference type="InterPro" id="IPR001647">
    <property type="entry name" value="HTH_TetR"/>
</dbReference>
<feature type="domain" description="HTH tetR-type" evidence="5">
    <location>
        <begin position="7"/>
        <end position="67"/>
    </location>
</feature>
<evidence type="ECO:0000256" key="3">
    <source>
        <dbReference type="ARBA" id="ARBA00023163"/>
    </source>
</evidence>
<dbReference type="InterPro" id="IPR023772">
    <property type="entry name" value="DNA-bd_HTH_TetR-type_CS"/>
</dbReference>
<dbReference type="PROSITE" id="PS50977">
    <property type="entry name" value="HTH_TETR_2"/>
    <property type="match status" value="1"/>
</dbReference>
<evidence type="ECO:0000259" key="5">
    <source>
        <dbReference type="PROSITE" id="PS50977"/>
    </source>
</evidence>
<reference evidence="6 7" key="1">
    <citation type="submission" date="2020-07" db="EMBL/GenBank/DDBJ databases">
        <title>Genomic Encyclopedia of Type Strains, Phase IV (KMG-IV): sequencing the most valuable type-strain genomes for metagenomic binning, comparative biology and taxonomic classification.</title>
        <authorList>
            <person name="Goeker M."/>
        </authorList>
    </citation>
    <scope>NUCLEOTIDE SEQUENCE [LARGE SCALE GENOMIC DNA]</scope>
    <source>
        <strain evidence="6 7">DSM 17721</strain>
    </source>
</reference>
<protein>
    <submittedName>
        <fullName evidence="6">AcrR family transcriptional regulator</fullName>
    </submittedName>
</protein>
<dbReference type="InterPro" id="IPR009057">
    <property type="entry name" value="Homeodomain-like_sf"/>
</dbReference>
<dbReference type="PANTHER" id="PTHR30055">
    <property type="entry name" value="HTH-TYPE TRANSCRIPTIONAL REGULATOR RUTR"/>
    <property type="match status" value="1"/>
</dbReference>
<dbReference type="GO" id="GO:0003700">
    <property type="term" value="F:DNA-binding transcription factor activity"/>
    <property type="evidence" value="ECO:0007669"/>
    <property type="project" value="TreeGrafter"/>
</dbReference>
<dbReference type="Gene3D" id="1.10.357.10">
    <property type="entry name" value="Tetracycline Repressor, domain 2"/>
    <property type="match status" value="1"/>
</dbReference>
<dbReference type="EMBL" id="JACDUS010000017">
    <property type="protein sequence ID" value="MBA2883126.1"/>
    <property type="molecule type" value="Genomic_DNA"/>
</dbReference>
<dbReference type="Proteomes" id="UP000525298">
    <property type="component" value="Unassembled WGS sequence"/>
</dbReference>
<accession>A0A7W0CCC8</accession>
<keyword evidence="2 4" id="KW-0238">DNA-binding</keyword>
<dbReference type="Pfam" id="PF00440">
    <property type="entry name" value="TetR_N"/>
    <property type="match status" value="1"/>
</dbReference>
<comment type="caution">
    <text evidence="6">The sequence shown here is derived from an EMBL/GenBank/DDBJ whole genome shotgun (WGS) entry which is preliminary data.</text>
</comment>
<evidence type="ECO:0000256" key="2">
    <source>
        <dbReference type="ARBA" id="ARBA00023125"/>
    </source>
</evidence>
<evidence type="ECO:0000256" key="4">
    <source>
        <dbReference type="PROSITE-ProRule" id="PRU00335"/>
    </source>
</evidence>